<dbReference type="InterPro" id="IPR050557">
    <property type="entry name" value="RTX_toxin/Mannuronan_C5-epim"/>
</dbReference>
<comment type="subcellular location">
    <subcellularLocation>
        <location evidence="1">Secreted</location>
    </subcellularLocation>
</comment>
<dbReference type="PANTHER" id="PTHR38340">
    <property type="entry name" value="S-LAYER PROTEIN"/>
    <property type="match status" value="1"/>
</dbReference>
<dbReference type="RefSeq" id="WP_379592335.1">
    <property type="nucleotide sequence ID" value="NZ_JBHRTN010000001.1"/>
</dbReference>
<protein>
    <recommendedName>
        <fullName evidence="5">Calcium-binding protein</fullName>
    </recommendedName>
</protein>
<organism evidence="3 4">
    <name type="scientific">Teichococcus globiformis</name>
    <dbReference type="NCBI Taxonomy" id="2307229"/>
    <lineage>
        <taxon>Bacteria</taxon>
        <taxon>Pseudomonadati</taxon>
        <taxon>Pseudomonadota</taxon>
        <taxon>Alphaproteobacteria</taxon>
        <taxon>Acetobacterales</taxon>
        <taxon>Roseomonadaceae</taxon>
        <taxon>Roseomonas</taxon>
    </lineage>
</organism>
<dbReference type="EMBL" id="JBHRTN010000001">
    <property type="protein sequence ID" value="MFC3123450.1"/>
    <property type="molecule type" value="Genomic_DNA"/>
</dbReference>
<dbReference type="Pfam" id="PF00353">
    <property type="entry name" value="HemolysinCabind"/>
    <property type="match status" value="3"/>
</dbReference>
<sequence>MANYYGSIKSDVIAVPGNTSDDVILGNSEYPAAWSFPRDNNILVAGSGNDTIRGGHGHDLITGGAGNDTIMGFGNGYAPSYDAYLAMAALDYSDIIDGGAGDDKIDGGGGNDTLLGGTGQDVIQGGAGNDLMYGGAGDDWLRGGVGGDRMWGGGGRDLFVFNFSREGADNGVGPGQRDVIEDFNLAEDKLDFYGYASLEDVRDFQMSETAGGLLFELEYAGSAREIELVGLRLSDADSIVLI</sequence>
<evidence type="ECO:0000313" key="3">
    <source>
        <dbReference type="EMBL" id="MFC3123450.1"/>
    </source>
</evidence>
<dbReference type="PANTHER" id="PTHR38340:SF1">
    <property type="entry name" value="S-LAYER PROTEIN"/>
    <property type="match status" value="1"/>
</dbReference>
<dbReference type="PRINTS" id="PR00313">
    <property type="entry name" value="CABNDNGRPT"/>
</dbReference>
<proteinExistence type="predicted"/>
<dbReference type="InterPro" id="IPR011049">
    <property type="entry name" value="Serralysin-like_metalloprot_C"/>
</dbReference>
<reference evidence="4" key="1">
    <citation type="journal article" date="2019" name="Int. J. Syst. Evol. Microbiol.">
        <title>The Global Catalogue of Microorganisms (GCM) 10K type strain sequencing project: providing services to taxonomists for standard genome sequencing and annotation.</title>
        <authorList>
            <consortium name="The Broad Institute Genomics Platform"/>
            <consortium name="The Broad Institute Genome Sequencing Center for Infectious Disease"/>
            <person name="Wu L."/>
            <person name="Ma J."/>
        </authorList>
    </citation>
    <scope>NUCLEOTIDE SEQUENCE [LARGE SCALE GENOMIC DNA]</scope>
    <source>
        <strain evidence="4">KCTC 52094</strain>
    </source>
</reference>
<evidence type="ECO:0000313" key="4">
    <source>
        <dbReference type="Proteomes" id="UP001595593"/>
    </source>
</evidence>
<evidence type="ECO:0008006" key="5">
    <source>
        <dbReference type="Google" id="ProtNLM"/>
    </source>
</evidence>
<keyword evidence="2" id="KW-0964">Secreted</keyword>
<evidence type="ECO:0000256" key="1">
    <source>
        <dbReference type="ARBA" id="ARBA00004613"/>
    </source>
</evidence>
<dbReference type="Gene3D" id="2.150.10.10">
    <property type="entry name" value="Serralysin-like metalloprotease, C-terminal"/>
    <property type="match status" value="3"/>
</dbReference>
<dbReference type="Proteomes" id="UP001595593">
    <property type="component" value="Unassembled WGS sequence"/>
</dbReference>
<accession>A0ABV7FTE8</accession>
<gene>
    <name evidence="3" type="ORF">ACFOD4_00120</name>
</gene>
<evidence type="ECO:0000256" key="2">
    <source>
        <dbReference type="ARBA" id="ARBA00022525"/>
    </source>
</evidence>
<comment type="caution">
    <text evidence="3">The sequence shown here is derived from an EMBL/GenBank/DDBJ whole genome shotgun (WGS) entry which is preliminary data.</text>
</comment>
<dbReference type="InterPro" id="IPR001343">
    <property type="entry name" value="Hemolysn_Ca-bd"/>
</dbReference>
<keyword evidence="4" id="KW-1185">Reference proteome</keyword>
<name>A0ABV7FTE8_9PROT</name>
<dbReference type="SUPFAM" id="SSF51120">
    <property type="entry name" value="beta-Roll"/>
    <property type="match status" value="1"/>
</dbReference>